<feature type="zinc finger region" description="C3H1-type" evidence="3">
    <location>
        <begin position="512"/>
        <end position="537"/>
    </location>
</feature>
<keyword evidence="3" id="KW-0862">Zinc</keyword>
<dbReference type="GO" id="GO:0005634">
    <property type="term" value="C:nucleus"/>
    <property type="evidence" value="ECO:0007669"/>
    <property type="project" value="TreeGrafter"/>
</dbReference>
<evidence type="ECO:0000313" key="5">
    <source>
        <dbReference type="EMBL" id="CAH0372262.1"/>
    </source>
</evidence>
<keyword evidence="3" id="KW-0479">Metal-binding</keyword>
<dbReference type="GO" id="GO:0008270">
    <property type="term" value="F:zinc ion binding"/>
    <property type="evidence" value="ECO:0007669"/>
    <property type="project" value="UniProtKB-KW"/>
</dbReference>
<dbReference type="GO" id="GO:0006139">
    <property type="term" value="P:nucleobase-containing compound metabolic process"/>
    <property type="evidence" value="ECO:0007669"/>
    <property type="project" value="InterPro"/>
</dbReference>
<dbReference type="OrthoDB" id="2250022at2759"/>
<name>A0A8J2WXD2_9STRA</name>
<dbReference type="CDD" id="cd06141">
    <property type="entry name" value="WRN_exo"/>
    <property type="match status" value="1"/>
</dbReference>
<protein>
    <recommendedName>
        <fullName evidence="4">C3H1-type domain-containing protein</fullName>
    </recommendedName>
</protein>
<dbReference type="PROSITE" id="PS50103">
    <property type="entry name" value="ZF_C3H1"/>
    <property type="match status" value="1"/>
</dbReference>
<keyword evidence="1" id="KW-0540">Nuclease</keyword>
<accession>A0A8J2WXD2</accession>
<reference evidence="5" key="1">
    <citation type="submission" date="2021-11" db="EMBL/GenBank/DDBJ databases">
        <authorList>
            <consortium name="Genoscope - CEA"/>
            <person name="William W."/>
        </authorList>
    </citation>
    <scope>NUCLEOTIDE SEQUENCE</scope>
</reference>
<dbReference type="Pfam" id="PF01612">
    <property type="entry name" value="DNA_pol_A_exo1"/>
    <property type="match status" value="1"/>
</dbReference>
<gene>
    <name evidence="5" type="ORF">PECAL_3P22450</name>
</gene>
<evidence type="ECO:0000256" key="3">
    <source>
        <dbReference type="PROSITE-ProRule" id="PRU00723"/>
    </source>
</evidence>
<sequence length="537" mass="59476">MRVTTAHLGTGAAVGALYLWLRRWKKKRRPVCRVDGCDVYVVDAKDADDVIDRLEGDVLGVDVEWPSQRKPRCAVLQIASKDACVVIRVGSATCLPPRTTLRLKRSICVGVGIREDCQLILRDVGCACVRQVDLRTLANQRDAGLASLAAEFAPSCSLPHKRDASVRRSDWSADPLTPSQIEYAAGDAIASYKVAVGLCGSAPLGEWLRAAPVVAAAAKPRPKPSATTQNDARALHKQARRRRYEAWHAEHAKSHHYDNIPLVSKSGRLLGLVAKGKADWYCDRGLGARDDQGRVVLDYDPEIVDDDRCITSPRKNECVGCGNEQHLTRFYVVPYRFRRCFPEAFKQHASHDVVALCLRCRDVVEPAYRLRSRALEASLGPAPAPAVDQEAALRLRALGAAKTLVRDQGRIPADRREYLREIVAAAYPGRAVEDVAALKPPAKVRSKVSVDDDSLEARCLRRITREAKGDLAAKILEFEVAWRRCFVDSLQPSHLPEGWKVDHTIVPRARPPPSTLVCRAHLKGRCTWGSACKYRHE</sequence>
<dbReference type="InterPro" id="IPR000571">
    <property type="entry name" value="Znf_CCCH"/>
</dbReference>
<keyword evidence="2" id="KW-0378">Hydrolase</keyword>
<dbReference type="Gene3D" id="3.30.420.10">
    <property type="entry name" value="Ribonuclease H-like superfamily/Ribonuclease H"/>
    <property type="match status" value="1"/>
</dbReference>
<dbReference type="Proteomes" id="UP000789595">
    <property type="component" value="Unassembled WGS sequence"/>
</dbReference>
<evidence type="ECO:0000256" key="1">
    <source>
        <dbReference type="ARBA" id="ARBA00022722"/>
    </source>
</evidence>
<dbReference type="GO" id="GO:0005737">
    <property type="term" value="C:cytoplasm"/>
    <property type="evidence" value="ECO:0007669"/>
    <property type="project" value="TreeGrafter"/>
</dbReference>
<dbReference type="EMBL" id="CAKKNE010000003">
    <property type="protein sequence ID" value="CAH0372262.1"/>
    <property type="molecule type" value="Genomic_DNA"/>
</dbReference>
<feature type="domain" description="C3H1-type" evidence="4">
    <location>
        <begin position="512"/>
        <end position="537"/>
    </location>
</feature>
<dbReference type="GO" id="GO:0003676">
    <property type="term" value="F:nucleic acid binding"/>
    <property type="evidence" value="ECO:0007669"/>
    <property type="project" value="InterPro"/>
</dbReference>
<dbReference type="SUPFAM" id="SSF53098">
    <property type="entry name" value="Ribonuclease H-like"/>
    <property type="match status" value="1"/>
</dbReference>
<dbReference type="InterPro" id="IPR051132">
    <property type="entry name" value="3-5_Exonuclease_domain"/>
</dbReference>
<dbReference type="PANTHER" id="PTHR13620:SF104">
    <property type="entry name" value="EXONUCLEASE 3'-5' DOMAIN-CONTAINING PROTEIN 2"/>
    <property type="match status" value="1"/>
</dbReference>
<proteinExistence type="predicted"/>
<dbReference type="InterPro" id="IPR012337">
    <property type="entry name" value="RNaseH-like_sf"/>
</dbReference>
<organism evidence="5 6">
    <name type="scientific">Pelagomonas calceolata</name>
    <dbReference type="NCBI Taxonomy" id="35677"/>
    <lineage>
        <taxon>Eukaryota</taxon>
        <taxon>Sar</taxon>
        <taxon>Stramenopiles</taxon>
        <taxon>Ochrophyta</taxon>
        <taxon>Pelagophyceae</taxon>
        <taxon>Pelagomonadales</taxon>
        <taxon>Pelagomonadaceae</taxon>
        <taxon>Pelagomonas</taxon>
    </lineage>
</organism>
<dbReference type="PANTHER" id="PTHR13620">
    <property type="entry name" value="3-5 EXONUCLEASE"/>
    <property type="match status" value="1"/>
</dbReference>
<keyword evidence="3" id="KW-0863">Zinc-finger</keyword>
<evidence type="ECO:0000313" key="6">
    <source>
        <dbReference type="Proteomes" id="UP000789595"/>
    </source>
</evidence>
<comment type="caution">
    <text evidence="5">The sequence shown here is derived from an EMBL/GenBank/DDBJ whole genome shotgun (WGS) entry which is preliminary data.</text>
</comment>
<keyword evidence="6" id="KW-1185">Reference proteome</keyword>
<dbReference type="AlphaFoldDB" id="A0A8J2WXD2"/>
<dbReference type="InterPro" id="IPR036397">
    <property type="entry name" value="RNaseH_sf"/>
</dbReference>
<evidence type="ECO:0000256" key="2">
    <source>
        <dbReference type="ARBA" id="ARBA00022801"/>
    </source>
</evidence>
<dbReference type="GO" id="GO:0008408">
    <property type="term" value="F:3'-5' exonuclease activity"/>
    <property type="evidence" value="ECO:0007669"/>
    <property type="project" value="InterPro"/>
</dbReference>
<dbReference type="InterPro" id="IPR002562">
    <property type="entry name" value="3'-5'_exonuclease_dom"/>
</dbReference>
<evidence type="ECO:0000259" key="4">
    <source>
        <dbReference type="PROSITE" id="PS50103"/>
    </source>
</evidence>